<dbReference type="PANTHER" id="PTHR43133:SF50">
    <property type="entry name" value="ECF RNA POLYMERASE SIGMA FACTOR SIGM"/>
    <property type="match status" value="1"/>
</dbReference>
<dbReference type="SUPFAM" id="SSF88659">
    <property type="entry name" value="Sigma3 and sigma4 domains of RNA polymerase sigma factors"/>
    <property type="match status" value="1"/>
</dbReference>
<feature type="domain" description="RNA polymerase sigma-70 region 2" evidence="7">
    <location>
        <begin position="84"/>
        <end position="148"/>
    </location>
</feature>
<dbReference type="CDD" id="cd06171">
    <property type="entry name" value="Sigma70_r4"/>
    <property type="match status" value="1"/>
</dbReference>
<dbReference type="SUPFAM" id="SSF88946">
    <property type="entry name" value="Sigma2 domain of RNA polymerase sigma factors"/>
    <property type="match status" value="1"/>
</dbReference>
<dbReference type="InterPro" id="IPR014325">
    <property type="entry name" value="RNA_pol_sigma-E_actinobac"/>
</dbReference>
<proteinExistence type="inferred from homology"/>
<dbReference type="InterPro" id="IPR013325">
    <property type="entry name" value="RNA_pol_sigma_r2"/>
</dbReference>
<evidence type="ECO:0000256" key="4">
    <source>
        <dbReference type="ARBA" id="ARBA00023125"/>
    </source>
</evidence>
<dbReference type="NCBIfam" id="TIGR02937">
    <property type="entry name" value="sigma70-ECF"/>
    <property type="match status" value="1"/>
</dbReference>
<dbReference type="Gene3D" id="1.10.1740.10">
    <property type="match status" value="1"/>
</dbReference>
<gene>
    <name evidence="9" type="ORF">CCE01nite_31990</name>
</gene>
<comment type="caution">
    <text evidence="9">The sequence shown here is derived from an EMBL/GenBank/DDBJ whole genome shotgun (WGS) entry which is preliminary data.</text>
</comment>
<evidence type="ECO:0000256" key="3">
    <source>
        <dbReference type="ARBA" id="ARBA00023082"/>
    </source>
</evidence>
<dbReference type="GO" id="GO:0006352">
    <property type="term" value="P:DNA-templated transcription initiation"/>
    <property type="evidence" value="ECO:0007669"/>
    <property type="project" value="InterPro"/>
</dbReference>
<evidence type="ECO:0008006" key="11">
    <source>
        <dbReference type="Google" id="ProtNLM"/>
    </source>
</evidence>
<dbReference type="GO" id="GO:0016987">
    <property type="term" value="F:sigma factor activity"/>
    <property type="evidence" value="ECO:0007669"/>
    <property type="project" value="UniProtKB-KW"/>
</dbReference>
<protein>
    <recommendedName>
        <fullName evidence="11">DNA-directed RNA polymerase sigma-70 factor</fullName>
    </recommendedName>
</protein>
<dbReference type="InterPro" id="IPR014284">
    <property type="entry name" value="RNA_pol_sigma-70_dom"/>
</dbReference>
<evidence type="ECO:0000256" key="6">
    <source>
        <dbReference type="SAM" id="MobiDB-lite"/>
    </source>
</evidence>
<keyword evidence="10" id="KW-1185">Reference proteome</keyword>
<organism evidence="9 10">
    <name type="scientific">Cellulomonas cellasea</name>
    <dbReference type="NCBI Taxonomy" id="43670"/>
    <lineage>
        <taxon>Bacteria</taxon>
        <taxon>Bacillati</taxon>
        <taxon>Actinomycetota</taxon>
        <taxon>Actinomycetes</taxon>
        <taxon>Micrococcales</taxon>
        <taxon>Cellulomonadaceae</taxon>
        <taxon>Cellulomonas</taxon>
    </lineage>
</organism>
<reference evidence="9" key="1">
    <citation type="submission" date="2019-06" db="EMBL/GenBank/DDBJ databases">
        <title>Whole genome shotgun sequence of Cellulomonas cellasea NBRC 3753.</title>
        <authorList>
            <person name="Hosoyama A."/>
            <person name="Uohara A."/>
            <person name="Ohji S."/>
            <person name="Ichikawa N."/>
        </authorList>
    </citation>
    <scope>NUCLEOTIDE SEQUENCE [LARGE SCALE GENOMIC DNA]</scope>
    <source>
        <strain evidence="9">NBRC 3753</strain>
    </source>
</reference>
<dbReference type="AlphaFoldDB" id="A0A4Y3L273"/>
<evidence type="ECO:0000259" key="7">
    <source>
        <dbReference type="Pfam" id="PF04542"/>
    </source>
</evidence>
<feature type="region of interest" description="Disordered" evidence="6">
    <location>
        <begin position="152"/>
        <end position="176"/>
    </location>
</feature>
<evidence type="ECO:0000313" key="9">
    <source>
        <dbReference type="EMBL" id="GEA89250.1"/>
    </source>
</evidence>
<dbReference type="Pfam" id="PF08281">
    <property type="entry name" value="Sigma70_r4_2"/>
    <property type="match status" value="1"/>
</dbReference>
<dbReference type="InterPro" id="IPR013249">
    <property type="entry name" value="RNA_pol_sigma70_r4_t2"/>
</dbReference>
<name>A0A4Y3L273_9CELL</name>
<evidence type="ECO:0000259" key="8">
    <source>
        <dbReference type="Pfam" id="PF08281"/>
    </source>
</evidence>
<evidence type="ECO:0000313" key="10">
    <source>
        <dbReference type="Proteomes" id="UP000317046"/>
    </source>
</evidence>
<dbReference type="InterPro" id="IPR007627">
    <property type="entry name" value="RNA_pol_sigma70_r2"/>
</dbReference>
<dbReference type="Pfam" id="PF04542">
    <property type="entry name" value="Sigma70_r2"/>
    <property type="match status" value="1"/>
</dbReference>
<evidence type="ECO:0000256" key="2">
    <source>
        <dbReference type="ARBA" id="ARBA00023015"/>
    </source>
</evidence>
<dbReference type="InterPro" id="IPR013324">
    <property type="entry name" value="RNA_pol_sigma_r3/r4-like"/>
</dbReference>
<dbReference type="Gene3D" id="1.10.10.10">
    <property type="entry name" value="Winged helix-like DNA-binding domain superfamily/Winged helix DNA-binding domain"/>
    <property type="match status" value="1"/>
</dbReference>
<dbReference type="GO" id="GO:0003677">
    <property type="term" value="F:DNA binding"/>
    <property type="evidence" value="ECO:0007669"/>
    <property type="project" value="UniProtKB-KW"/>
</dbReference>
<dbReference type="InterPro" id="IPR036388">
    <property type="entry name" value="WH-like_DNA-bd_sf"/>
</dbReference>
<evidence type="ECO:0000256" key="5">
    <source>
        <dbReference type="ARBA" id="ARBA00023163"/>
    </source>
</evidence>
<dbReference type="InterPro" id="IPR039425">
    <property type="entry name" value="RNA_pol_sigma-70-like"/>
</dbReference>
<keyword evidence="4" id="KW-0238">DNA-binding</keyword>
<dbReference type="EMBL" id="BJLR01000030">
    <property type="protein sequence ID" value="GEA89250.1"/>
    <property type="molecule type" value="Genomic_DNA"/>
</dbReference>
<evidence type="ECO:0000256" key="1">
    <source>
        <dbReference type="ARBA" id="ARBA00010641"/>
    </source>
</evidence>
<keyword evidence="3" id="KW-0731">Sigma factor</keyword>
<dbReference type="PANTHER" id="PTHR43133">
    <property type="entry name" value="RNA POLYMERASE ECF-TYPE SIGMA FACTO"/>
    <property type="match status" value="1"/>
</dbReference>
<feature type="domain" description="RNA polymerase sigma factor 70 region 4 type 2" evidence="8">
    <location>
        <begin position="183"/>
        <end position="235"/>
    </location>
</feature>
<comment type="similarity">
    <text evidence="1">Belongs to the sigma-70 factor family. ECF subfamily.</text>
</comment>
<sequence length="254" mass="27528">MPGGDRDRSTRVTSRLNLRGTSCVFYGVTTMTSGTLAFPGDPPDLPSEEVVLVERVARRGAAQRAQTREVDAAGRDAEFAAFMSEHGDDLLRTAWLLCSDAHRAEELTQQALVRTYAAWSRVRTGDPLAYTRRVLANLRVDSWRRRRREVLTAPEDLPDGTSSRAGSTPAAGRDHQVAAADRDLLVRALATLSPRQRRIVVLRHLVGMPEAEVAADLGVSVGTVKSTASRALATLRGVLAADPSAPIARARSPR</sequence>
<dbReference type="NCBIfam" id="TIGR02983">
    <property type="entry name" value="SigE-fam_strep"/>
    <property type="match status" value="1"/>
</dbReference>
<keyword evidence="5" id="KW-0804">Transcription</keyword>
<dbReference type="Proteomes" id="UP000317046">
    <property type="component" value="Unassembled WGS sequence"/>
</dbReference>
<accession>A0A4Y3L273</accession>
<keyword evidence="2" id="KW-0805">Transcription regulation</keyword>